<dbReference type="GO" id="GO:0008408">
    <property type="term" value="F:3'-5' exonuclease activity"/>
    <property type="evidence" value="ECO:0007669"/>
    <property type="project" value="InterPro"/>
</dbReference>
<dbReference type="GO" id="GO:0006260">
    <property type="term" value="P:DNA replication"/>
    <property type="evidence" value="ECO:0007669"/>
    <property type="project" value="UniProtKB-KW"/>
</dbReference>
<keyword evidence="8 13" id="KW-0235">DNA replication</keyword>
<evidence type="ECO:0000256" key="7">
    <source>
        <dbReference type="ARBA" id="ARBA00022695"/>
    </source>
</evidence>
<evidence type="ECO:0000256" key="6">
    <source>
        <dbReference type="ARBA" id="ARBA00022679"/>
    </source>
</evidence>
<comment type="similarity">
    <text evidence="2 13">Belongs to the DNA polymerase type-C family. DnaE2 subfamily.</text>
</comment>
<dbReference type="InterPro" id="IPR010994">
    <property type="entry name" value="RuvA_2-like"/>
</dbReference>
<comment type="subcellular location">
    <subcellularLocation>
        <location evidence="1 13">Cytoplasm</location>
    </subcellularLocation>
</comment>
<dbReference type="InterPro" id="IPR011708">
    <property type="entry name" value="DNA_pol3_alpha_NTPase_dom"/>
</dbReference>
<evidence type="ECO:0000256" key="8">
    <source>
        <dbReference type="ARBA" id="ARBA00022705"/>
    </source>
</evidence>
<dbReference type="Proteomes" id="UP000176288">
    <property type="component" value="Chromosome"/>
</dbReference>
<accession>A0A1D9MKM5</accession>
<evidence type="ECO:0000256" key="13">
    <source>
        <dbReference type="HAMAP-Rule" id="MF_01902"/>
    </source>
</evidence>
<dbReference type="EMBL" id="CP017812">
    <property type="protein sequence ID" value="AOZ72778.1"/>
    <property type="molecule type" value="Genomic_DNA"/>
</dbReference>
<dbReference type="EC" id="2.7.7.7" evidence="3 13"/>
<evidence type="ECO:0000256" key="9">
    <source>
        <dbReference type="ARBA" id="ARBA00022763"/>
    </source>
</evidence>
<dbReference type="InterPro" id="IPR023073">
    <property type="entry name" value="DnaE2"/>
</dbReference>
<organism evidence="15 16">
    <name type="scientific">Boudabousia tangfeifanii</name>
    <dbReference type="NCBI Taxonomy" id="1912795"/>
    <lineage>
        <taxon>Bacteria</taxon>
        <taxon>Bacillati</taxon>
        <taxon>Actinomycetota</taxon>
        <taxon>Actinomycetes</taxon>
        <taxon>Actinomycetales</taxon>
        <taxon>Actinomycetaceae</taxon>
        <taxon>Boudabousia</taxon>
    </lineage>
</organism>
<dbReference type="Pfam" id="PF14579">
    <property type="entry name" value="HHH_6"/>
    <property type="match status" value="1"/>
</dbReference>
<dbReference type="GO" id="GO:0006281">
    <property type="term" value="P:DNA repair"/>
    <property type="evidence" value="ECO:0007669"/>
    <property type="project" value="UniProtKB-UniRule"/>
</dbReference>
<keyword evidence="6 13" id="KW-0808">Transferase</keyword>
<dbReference type="SUPFAM" id="SSF47781">
    <property type="entry name" value="RuvA domain 2-like"/>
    <property type="match status" value="1"/>
</dbReference>
<evidence type="ECO:0000256" key="5">
    <source>
        <dbReference type="ARBA" id="ARBA00022490"/>
    </source>
</evidence>
<reference evidence="15 16" key="1">
    <citation type="submission" date="2016-10" db="EMBL/GenBank/DDBJ databases">
        <title>Actinomyces aegypiusis sp. nov., isolated from the Aegypius monachus in Qinghai Tibet Plateau China.</title>
        <authorList>
            <person name="Wang Y."/>
        </authorList>
    </citation>
    <scope>NUCLEOTIDE SEQUENCE [LARGE SCALE GENOMIC DNA]</scope>
    <source>
        <strain evidence="15 16">VUL4_3</strain>
    </source>
</reference>
<dbReference type="GO" id="GO:0003887">
    <property type="term" value="F:DNA-directed DNA polymerase activity"/>
    <property type="evidence" value="ECO:0007669"/>
    <property type="project" value="UniProtKB-UniRule"/>
</dbReference>
<evidence type="ECO:0000256" key="11">
    <source>
        <dbReference type="ARBA" id="ARBA00023204"/>
    </source>
</evidence>
<dbReference type="InterPro" id="IPR004365">
    <property type="entry name" value="NA-bd_OB_tRNA"/>
</dbReference>
<comment type="catalytic activity">
    <reaction evidence="12 13">
        <text>DNA(n) + a 2'-deoxyribonucleoside 5'-triphosphate = DNA(n+1) + diphosphate</text>
        <dbReference type="Rhea" id="RHEA:22508"/>
        <dbReference type="Rhea" id="RHEA-COMP:17339"/>
        <dbReference type="Rhea" id="RHEA-COMP:17340"/>
        <dbReference type="ChEBI" id="CHEBI:33019"/>
        <dbReference type="ChEBI" id="CHEBI:61560"/>
        <dbReference type="ChEBI" id="CHEBI:173112"/>
        <dbReference type="EC" id="2.7.7.7"/>
    </reaction>
</comment>
<gene>
    <name evidence="13" type="primary">dnaE2</name>
    <name evidence="15" type="ORF">BK816_05290</name>
</gene>
<dbReference type="PANTHER" id="PTHR32294">
    <property type="entry name" value="DNA POLYMERASE III SUBUNIT ALPHA"/>
    <property type="match status" value="1"/>
</dbReference>
<dbReference type="AlphaFoldDB" id="A0A1D9MKM5"/>
<keyword evidence="16" id="KW-1185">Reference proteome</keyword>
<keyword evidence="7 13" id="KW-0548">Nucleotidyltransferase</keyword>
<dbReference type="InterPro" id="IPR040982">
    <property type="entry name" value="DNA_pol3_finger"/>
</dbReference>
<dbReference type="Pfam" id="PF07733">
    <property type="entry name" value="DNA_pol3_alpha"/>
    <property type="match status" value="1"/>
</dbReference>
<evidence type="ECO:0000256" key="12">
    <source>
        <dbReference type="ARBA" id="ARBA00049244"/>
    </source>
</evidence>
<dbReference type="HAMAP" id="MF_01902">
    <property type="entry name" value="DNApol_error_prone"/>
    <property type="match status" value="1"/>
</dbReference>
<dbReference type="Gene3D" id="1.10.150.870">
    <property type="match status" value="1"/>
</dbReference>
<evidence type="ECO:0000313" key="15">
    <source>
        <dbReference type="EMBL" id="AOZ72778.1"/>
    </source>
</evidence>
<evidence type="ECO:0000259" key="14">
    <source>
        <dbReference type="SMART" id="SM00481"/>
    </source>
</evidence>
<keyword evidence="10 13" id="KW-0239">DNA-directed DNA polymerase</keyword>
<dbReference type="SMART" id="SM00481">
    <property type="entry name" value="POLIIIAc"/>
    <property type="match status" value="1"/>
</dbReference>
<evidence type="ECO:0000256" key="3">
    <source>
        <dbReference type="ARBA" id="ARBA00012417"/>
    </source>
</evidence>
<evidence type="ECO:0000256" key="1">
    <source>
        <dbReference type="ARBA" id="ARBA00004496"/>
    </source>
</evidence>
<dbReference type="InterPro" id="IPR016195">
    <property type="entry name" value="Pol/histidinol_Pase-like"/>
</dbReference>
<evidence type="ECO:0000256" key="2">
    <source>
        <dbReference type="ARBA" id="ARBA00007391"/>
    </source>
</evidence>
<dbReference type="GO" id="GO:0003676">
    <property type="term" value="F:nucleic acid binding"/>
    <property type="evidence" value="ECO:0007669"/>
    <property type="project" value="InterPro"/>
</dbReference>
<comment type="function">
    <text evidence="13">DNA polymerase involved in damage-induced mutagenesis and translesion synthesis (TLS). It is not the major replicative DNA polymerase.</text>
</comment>
<dbReference type="InterPro" id="IPR003141">
    <property type="entry name" value="Pol/His_phosphatase_N"/>
</dbReference>
<evidence type="ECO:0000256" key="10">
    <source>
        <dbReference type="ARBA" id="ARBA00022932"/>
    </source>
</evidence>
<dbReference type="KEGG" id="avu:BK816_05290"/>
<dbReference type="NCBIfam" id="NF004225">
    <property type="entry name" value="PRK05672.1"/>
    <property type="match status" value="1"/>
</dbReference>
<dbReference type="CDD" id="cd04485">
    <property type="entry name" value="DnaE_OBF"/>
    <property type="match status" value="1"/>
</dbReference>
<dbReference type="PANTHER" id="PTHR32294:SF4">
    <property type="entry name" value="ERROR-PRONE DNA POLYMERASE"/>
    <property type="match status" value="1"/>
</dbReference>
<dbReference type="Pfam" id="PF01336">
    <property type="entry name" value="tRNA_anti-codon"/>
    <property type="match status" value="1"/>
</dbReference>
<keyword evidence="5 13" id="KW-0963">Cytoplasm</keyword>
<dbReference type="Pfam" id="PF17657">
    <property type="entry name" value="DNA_pol3_finger"/>
    <property type="match status" value="1"/>
</dbReference>
<evidence type="ECO:0000313" key="16">
    <source>
        <dbReference type="Proteomes" id="UP000176288"/>
    </source>
</evidence>
<dbReference type="Gene3D" id="3.20.20.140">
    <property type="entry name" value="Metal-dependent hydrolases"/>
    <property type="match status" value="1"/>
</dbReference>
<dbReference type="STRING" id="1912795.BK816_05290"/>
<dbReference type="InterPro" id="IPR004013">
    <property type="entry name" value="PHP_dom"/>
</dbReference>
<name>A0A1D9MKM5_9ACTO</name>
<dbReference type="Pfam" id="PF02811">
    <property type="entry name" value="PHP"/>
    <property type="match status" value="1"/>
</dbReference>
<sequence>MFDRYFELHAHSAFSFLAGTALPAEVVAQAAKLKYAGIAICDNDGLFGAVQIHQAAQKAKIKVGYGSELSFQTHGNLPILAWRLAGYRQISTLISKHNLNASQYQPQKYSLAEIPKSTLVLTGSENGALLKYLKPGRYFDYQQADTALGQLKNEVSQGLLAVEMPYRQQAGRKEVQAALAELAQKHRLPLVATCAAKICHPDQIPLGDILAANAAYTSLNAGQASFPTQRPYLRSLPQISQHYRDYPQALDNAYQLGKDIAFDLSSLEPRLPTNLQQLQNPNKTLREKVAAGAKERYGTKTTNPGAWQQLEHELKVIAESGFATYFLIVHDIVHFCQRQGILCQGRGSAANSVVCYVLGITAVDAYRHQLMFERFLSSGRKEPPDIDIDIESDRRDEVIDYVYQTYGRERAALVCNVVTYRPRAAVREVARAAGYSQNEINEMGRQVRHSRRMPGKPDPFAALPPLVQKMAPQLLHLPRHLGIHPGGMVLADRPLSEVCPLQWASKTGRTILQWDKTDCAQIGLVKFDLLGLGMLGALQKCFRQLQASGINGTDGKQLNLHNLPPEDPKVYDMLCQGDTIGLFQVESRAQMNTLPRLKPRCFYDLVIEVSLIRPGPIQGNAVNPYLRRRAGKEAITYPHPLLKPALQKTLGVPLFQEQLMQIAIDVADFTPAQADALRRAMGAKRSSEQMAEIKKPLLAGMAKKGVPAKVAEEIFQQLASFALYGFPESHAFSFAYIVYASAWLKRYYPEVFFAALLNSQPMGFYSPATLVADAKRHQVIIEPIDINQSHWENIATLATPQARGKIRLGFLQIKGLSAEVAQKIVTERQQHGPYTTMAEVASRVGLKTKTLNRLAQAGAFESLAISIRQALWQSPYSSVETSGPSWYQPPIAGSAQGLYTPHLPALGQLEKITQELATTRVMSRHPMELWRPQLEGQGIKLNSELGKLPAGERIWLGGLITHRQRPPTAHGITFLSLEDETGLVNVVCSVGFWQKYHRILGTSSAVLIRGIVERDGGASVLNADAAKVIETQLQIRSRDYC</sequence>
<keyword evidence="11 13" id="KW-0234">DNA repair</keyword>
<dbReference type="OrthoDB" id="9803237at2"/>
<keyword evidence="9 13" id="KW-0227">DNA damage</keyword>
<feature type="domain" description="Polymerase/histidinol phosphatase N-terminal" evidence="14">
    <location>
        <begin position="6"/>
        <end position="73"/>
    </location>
</feature>
<dbReference type="GO" id="GO:0005737">
    <property type="term" value="C:cytoplasm"/>
    <property type="evidence" value="ECO:0007669"/>
    <property type="project" value="UniProtKB-SubCell"/>
</dbReference>
<dbReference type="NCBIfam" id="TIGR00594">
    <property type="entry name" value="polc"/>
    <property type="match status" value="1"/>
</dbReference>
<dbReference type="SUPFAM" id="SSF89550">
    <property type="entry name" value="PHP domain-like"/>
    <property type="match status" value="1"/>
</dbReference>
<protein>
    <recommendedName>
        <fullName evidence="4 13">Error-prone DNA polymerase</fullName>
        <ecNumber evidence="3 13">2.7.7.7</ecNumber>
    </recommendedName>
</protein>
<dbReference type="InterPro" id="IPR029460">
    <property type="entry name" value="DNAPol_HHH"/>
</dbReference>
<dbReference type="InterPro" id="IPR004805">
    <property type="entry name" value="DnaE2/DnaE/PolC"/>
</dbReference>
<dbReference type="RefSeq" id="WP_071164244.1">
    <property type="nucleotide sequence ID" value="NZ_CP017812.1"/>
</dbReference>
<proteinExistence type="inferred from homology"/>
<evidence type="ECO:0000256" key="4">
    <source>
        <dbReference type="ARBA" id="ARBA00017273"/>
    </source>
</evidence>